<gene>
    <name evidence="2" type="ORF">Pfra01_001961000</name>
</gene>
<dbReference type="EMBL" id="BSXT01002545">
    <property type="protein sequence ID" value="GMF49555.1"/>
    <property type="molecule type" value="Genomic_DNA"/>
</dbReference>
<proteinExistence type="predicted"/>
<dbReference type="OrthoDB" id="127986at2759"/>
<name>A0A9W7CZU1_9STRA</name>
<reference evidence="2" key="1">
    <citation type="submission" date="2023-04" db="EMBL/GenBank/DDBJ databases">
        <title>Phytophthora fragariaefolia NBRC 109709.</title>
        <authorList>
            <person name="Ichikawa N."/>
            <person name="Sato H."/>
            <person name="Tonouchi N."/>
        </authorList>
    </citation>
    <scope>NUCLEOTIDE SEQUENCE</scope>
    <source>
        <strain evidence="2">NBRC 109709</strain>
    </source>
</reference>
<organism evidence="2 3">
    <name type="scientific">Phytophthora fragariaefolia</name>
    <dbReference type="NCBI Taxonomy" id="1490495"/>
    <lineage>
        <taxon>Eukaryota</taxon>
        <taxon>Sar</taxon>
        <taxon>Stramenopiles</taxon>
        <taxon>Oomycota</taxon>
        <taxon>Peronosporomycetes</taxon>
        <taxon>Peronosporales</taxon>
        <taxon>Peronosporaceae</taxon>
        <taxon>Phytophthora</taxon>
    </lineage>
</organism>
<evidence type="ECO:0000313" key="2">
    <source>
        <dbReference type="EMBL" id="GMF49555.1"/>
    </source>
</evidence>
<evidence type="ECO:0000313" key="3">
    <source>
        <dbReference type="Proteomes" id="UP001165121"/>
    </source>
</evidence>
<dbReference type="CDD" id="cd09272">
    <property type="entry name" value="RNase_HI_RT_Ty1"/>
    <property type="match status" value="1"/>
</dbReference>
<keyword evidence="3" id="KW-1185">Reference proteome</keyword>
<feature type="region of interest" description="Disordered" evidence="1">
    <location>
        <begin position="131"/>
        <end position="197"/>
    </location>
</feature>
<dbReference type="Proteomes" id="UP001165121">
    <property type="component" value="Unassembled WGS sequence"/>
</dbReference>
<sequence length="330" mass="37153">MLIYVDDILIGYKSDKSMMNLMQALQTKYGVKDLGNVQWFLGIRITMDTTRGTPLDKGTILYNRAETDDNVDHVTYRQAVGALLYLARVTRPDIAFAVNQVAAHASNPSQGHWIAVKNILRYVEGTKEWGLPHEAHTRSHTRPTRGPHEAHTRPTRGPTRGPHEAPTRSHTRPPTRGPHEAHTSKEPRNGASHTRPTRGPIPWFLRQIFVLVQVFGCSVSWQTKRQRIVSKSSTIAKYIAADDGVKEAHWVYLLLRRLTNEEHQVPIPAMIDNKSTIKRLLNGKNSDAQKTVDCRFFAIRDAVTTGILRLQYCPTTVMLADCLTKALGVT</sequence>
<accession>A0A9W7CZU1</accession>
<protein>
    <submittedName>
        <fullName evidence="2">Unnamed protein product</fullName>
    </submittedName>
</protein>
<dbReference type="PANTHER" id="PTHR11439">
    <property type="entry name" value="GAG-POL-RELATED RETROTRANSPOSON"/>
    <property type="match status" value="1"/>
</dbReference>
<evidence type="ECO:0000256" key="1">
    <source>
        <dbReference type="SAM" id="MobiDB-lite"/>
    </source>
</evidence>
<comment type="caution">
    <text evidence="2">The sequence shown here is derived from an EMBL/GenBank/DDBJ whole genome shotgun (WGS) entry which is preliminary data.</text>
</comment>
<dbReference type="AlphaFoldDB" id="A0A9W7CZU1"/>
<feature type="compositionally biased region" description="Basic and acidic residues" evidence="1">
    <location>
        <begin position="177"/>
        <end position="188"/>
    </location>
</feature>
<dbReference type="PANTHER" id="PTHR11439:SF467">
    <property type="entry name" value="INTEGRASE CATALYTIC DOMAIN-CONTAINING PROTEIN"/>
    <property type="match status" value="1"/>
</dbReference>